<comment type="caution">
    <text evidence="2">The sequence shown here is derived from an EMBL/GenBank/DDBJ whole genome shotgun (WGS) entry which is preliminary data.</text>
</comment>
<dbReference type="RefSeq" id="WP_065411102.1">
    <property type="nucleotide sequence ID" value="NZ_MAYT01000027.1"/>
</dbReference>
<sequence>MKRSYLSVAVLCVILMMNIVFTQLIVHQYFFEHYVTVLIYCGFNILLFPIALLVYQQDRKRKGVHHDEQ</sequence>
<gene>
    <name evidence="2" type="ORF">A8F95_10655</name>
</gene>
<evidence type="ECO:0000256" key="1">
    <source>
        <dbReference type="SAM" id="Phobius"/>
    </source>
</evidence>
<dbReference type="AlphaFoldDB" id="A0A1B9AMX1"/>
<dbReference type="Proteomes" id="UP000092578">
    <property type="component" value="Unassembled WGS sequence"/>
</dbReference>
<keyword evidence="1" id="KW-0472">Membrane</keyword>
<organism evidence="2 3">
    <name type="scientific">Pseudobacillus wudalianchiensis</name>
    <dbReference type="NCBI Taxonomy" id="1743143"/>
    <lineage>
        <taxon>Bacteria</taxon>
        <taxon>Bacillati</taxon>
        <taxon>Bacillota</taxon>
        <taxon>Bacilli</taxon>
        <taxon>Bacillales</taxon>
        <taxon>Bacillaceae</taxon>
        <taxon>Pseudobacillus</taxon>
    </lineage>
</organism>
<protein>
    <submittedName>
        <fullName evidence="2">Uncharacterized protein</fullName>
    </submittedName>
</protein>
<reference evidence="3" key="1">
    <citation type="submission" date="2016-05" db="EMBL/GenBank/DDBJ databases">
        <authorList>
            <person name="Liu B."/>
            <person name="Wang J."/>
            <person name="Zhu Y."/>
            <person name="Liu G."/>
            <person name="Chen Q."/>
            <person name="Chen Z."/>
            <person name="Lan J."/>
            <person name="Che J."/>
            <person name="Ge C."/>
            <person name="Shi H."/>
            <person name="Pan Z."/>
            <person name="Liu X."/>
        </authorList>
    </citation>
    <scope>NUCLEOTIDE SEQUENCE [LARGE SCALE GENOMIC DNA]</scope>
    <source>
        <strain evidence="3">FJAT-27215</strain>
    </source>
</reference>
<feature type="transmembrane region" description="Helical" evidence="1">
    <location>
        <begin position="7"/>
        <end position="31"/>
    </location>
</feature>
<dbReference type="EMBL" id="MAYT01000027">
    <property type="protein sequence ID" value="OCA85135.1"/>
    <property type="molecule type" value="Genomic_DNA"/>
</dbReference>
<keyword evidence="3" id="KW-1185">Reference proteome</keyword>
<feature type="transmembrane region" description="Helical" evidence="1">
    <location>
        <begin position="37"/>
        <end position="55"/>
    </location>
</feature>
<name>A0A1B9AMX1_9BACI</name>
<evidence type="ECO:0000313" key="2">
    <source>
        <dbReference type="EMBL" id="OCA85135.1"/>
    </source>
</evidence>
<proteinExistence type="predicted"/>
<evidence type="ECO:0000313" key="3">
    <source>
        <dbReference type="Proteomes" id="UP000092578"/>
    </source>
</evidence>
<keyword evidence="1" id="KW-0812">Transmembrane</keyword>
<accession>A0A1B9AMX1</accession>
<keyword evidence="1" id="KW-1133">Transmembrane helix</keyword>